<evidence type="ECO:0000313" key="4">
    <source>
        <dbReference type="Proteomes" id="UP000278035"/>
    </source>
</evidence>
<dbReference type="PROSITE" id="PS50983">
    <property type="entry name" value="FE_B12_PBP"/>
    <property type="match status" value="1"/>
</dbReference>
<keyword evidence="4" id="KW-1185">Reference proteome</keyword>
<feature type="domain" description="Fe/B12 periplasmic-binding" evidence="2">
    <location>
        <begin position="59"/>
        <end position="310"/>
    </location>
</feature>
<protein>
    <submittedName>
        <fullName evidence="3">Cobalamin-binding protein</fullName>
    </submittedName>
</protein>
<reference evidence="4" key="1">
    <citation type="submission" date="2018-11" db="EMBL/GenBank/DDBJ databases">
        <title>Shewanella sp. M2.</title>
        <authorList>
            <person name="Hwang Y.J."/>
            <person name="Hwang C.Y."/>
        </authorList>
    </citation>
    <scope>NUCLEOTIDE SEQUENCE [LARGE SCALE GENOMIC DNA]</scope>
    <source>
        <strain evidence="4">LMG 19866</strain>
    </source>
</reference>
<dbReference type="CDD" id="cd01144">
    <property type="entry name" value="BtuF"/>
    <property type="match status" value="1"/>
</dbReference>
<sequence>MMQMTYKHKWQLNPIFMVIFQLTSIILLLTLSSLTFAAETHVIELLDLSNTPTHKTVNSIVALSPHSVELLYEIGVGNKIIATVDYADFPEEAKNIKRIGHSDFIDMEALLVLNPDLVVLSFEDTSQPLIDQLNNLHLPLLDTSVSKLDDIADKLEELGAATGHFEVGKQKAQVFRHTLKQLRERYSHKTPVKVFYQIWPEPLTTVSGGWMNDLLTDCGAINIFANGVAAYPQVSMEQVLVRMPELILKPHYHGNSNQESIDWSMWNEIPAVANQQIQLIKGDLVHRTGPRVVKGMAKVCELVDAAREQRAAL</sequence>
<dbReference type="OrthoDB" id="6495095at2"/>
<dbReference type="KEGG" id="slj:EGC82_11280"/>
<name>A0A3G8LVX0_9GAMM</name>
<dbReference type="SUPFAM" id="SSF53807">
    <property type="entry name" value="Helical backbone' metal receptor"/>
    <property type="match status" value="1"/>
</dbReference>
<accession>A0A3G8LVX0</accession>
<dbReference type="Pfam" id="PF01497">
    <property type="entry name" value="Peripla_BP_2"/>
    <property type="match status" value="1"/>
</dbReference>
<dbReference type="GO" id="GO:0071281">
    <property type="term" value="P:cellular response to iron ion"/>
    <property type="evidence" value="ECO:0007669"/>
    <property type="project" value="TreeGrafter"/>
</dbReference>
<dbReference type="EMBL" id="CP034015">
    <property type="protein sequence ID" value="AZG73295.1"/>
    <property type="molecule type" value="Genomic_DNA"/>
</dbReference>
<dbReference type="Gene3D" id="3.40.50.1980">
    <property type="entry name" value="Nitrogenase molybdenum iron protein domain"/>
    <property type="match status" value="2"/>
</dbReference>
<dbReference type="InterPro" id="IPR002491">
    <property type="entry name" value="ABC_transptr_periplasmic_BD"/>
</dbReference>
<organism evidence="3 4">
    <name type="scientific">Shewanella livingstonensis</name>
    <dbReference type="NCBI Taxonomy" id="150120"/>
    <lineage>
        <taxon>Bacteria</taxon>
        <taxon>Pseudomonadati</taxon>
        <taxon>Pseudomonadota</taxon>
        <taxon>Gammaproteobacteria</taxon>
        <taxon>Alteromonadales</taxon>
        <taxon>Shewanellaceae</taxon>
        <taxon>Shewanella</taxon>
    </lineage>
</organism>
<dbReference type="InterPro" id="IPR054828">
    <property type="entry name" value="Vit_B12_bind_prot"/>
</dbReference>
<evidence type="ECO:0000259" key="2">
    <source>
        <dbReference type="PROSITE" id="PS50983"/>
    </source>
</evidence>
<dbReference type="PANTHER" id="PTHR30535">
    <property type="entry name" value="VITAMIN B12-BINDING PROTEIN"/>
    <property type="match status" value="1"/>
</dbReference>
<dbReference type="AlphaFoldDB" id="A0A3G8LVX0"/>
<dbReference type="PANTHER" id="PTHR30535:SF34">
    <property type="entry name" value="MOLYBDATE-BINDING PROTEIN MOLA"/>
    <property type="match status" value="1"/>
</dbReference>
<dbReference type="InterPro" id="IPR050902">
    <property type="entry name" value="ABC_Transporter_SBP"/>
</dbReference>
<keyword evidence="1" id="KW-0732">Signal</keyword>
<evidence type="ECO:0000313" key="3">
    <source>
        <dbReference type="EMBL" id="AZG73295.1"/>
    </source>
</evidence>
<dbReference type="RefSeq" id="WP_124730852.1">
    <property type="nucleotide sequence ID" value="NZ_CBCSKC010000064.1"/>
</dbReference>
<gene>
    <name evidence="3" type="ORF">EGC82_11280</name>
</gene>
<proteinExistence type="predicted"/>
<evidence type="ECO:0000256" key="1">
    <source>
        <dbReference type="ARBA" id="ARBA00022729"/>
    </source>
</evidence>
<dbReference type="NCBIfam" id="NF038402">
    <property type="entry name" value="TroA_like"/>
    <property type="match status" value="1"/>
</dbReference>
<dbReference type="Proteomes" id="UP000278035">
    <property type="component" value="Chromosome"/>
</dbReference>